<dbReference type="InterPro" id="IPR001950">
    <property type="entry name" value="SUI1"/>
</dbReference>
<evidence type="ECO:0000256" key="3">
    <source>
        <dbReference type="ARBA" id="ARBA00022917"/>
    </source>
</evidence>
<evidence type="ECO:0000259" key="4">
    <source>
        <dbReference type="PROSITE" id="PS50296"/>
    </source>
</evidence>
<dbReference type="GO" id="GO:0002188">
    <property type="term" value="P:translation reinitiation"/>
    <property type="evidence" value="ECO:0007669"/>
    <property type="project" value="TreeGrafter"/>
</dbReference>
<proteinExistence type="inferred from homology"/>
<gene>
    <name evidence="5" type="ORF">IAB08_08860</name>
</gene>
<dbReference type="InterPro" id="IPR005872">
    <property type="entry name" value="SUI1_arc_bac"/>
</dbReference>
<comment type="caution">
    <text evidence="5">The sequence shown here is derived from an EMBL/GenBank/DDBJ whole genome shotgun (WGS) entry which is preliminary data.</text>
</comment>
<dbReference type="InterPro" id="IPR050318">
    <property type="entry name" value="DENR/SUI1_TIF"/>
</dbReference>
<feature type="domain" description="SUI1" evidence="4">
    <location>
        <begin position="38"/>
        <end position="104"/>
    </location>
</feature>
<keyword evidence="5" id="KW-0396">Initiation factor</keyword>
<dbReference type="PANTHER" id="PTHR12789">
    <property type="entry name" value="DENSITY-REGULATED PROTEIN HOMOLOG"/>
    <property type="match status" value="1"/>
</dbReference>
<dbReference type="GO" id="GO:0003743">
    <property type="term" value="F:translation initiation factor activity"/>
    <property type="evidence" value="ECO:0007669"/>
    <property type="project" value="UniProtKB-KW"/>
</dbReference>
<dbReference type="PROSITE" id="PS50296">
    <property type="entry name" value="SUI1"/>
    <property type="match status" value="1"/>
</dbReference>
<dbReference type="SUPFAM" id="SSF55159">
    <property type="entry name" value="eIF1-like"/>
    <property type="match status" value="1"/>
</dbReference>
<dbReference type="GO" id="GO:0001731">
    <property type="term" value="P:formation of translation preinitiation complex"/>
    <property type="evidence" value="ECO:0007669"/>
    <property type="project" value="TreeGrafter"/>
</dbReference>
<dbReference type="CDD" id="cd11567">
    <property type="entry name" value="YciH_like"/>
    <property type="match status" value="1"/>
</dbReference>
<name>A0A9D9DTR8_9BACT</name>
<dbReference type="EMBL" id="JADIMZ010000131">
    <property type="protein sequence ID" value="MBO8433383.1"/>
    <property type="molecule type" value="Genomic_DNA"/>
</dbReference>
<dbReference type="GO" id="GO:0003729">
    <property type="term" value="F:mRNA binding"/>
    <property type="evidence" value="ECO:0007669"/>
    <property type="project" value="TreeGrafter"/>
</dbReference>
<evidence type="ECO:0000313" key="6">
    <source>
        <dbReference type="Proteomes" id="UP000823612"/>
    </source>
</evidence>
<dbReference type="Pfam" id="PF01253">
    <property type="entry name" value="SUI1"/>
    <property type="match status" value="1"/>
</dbReference>
<evidence type="ECO:0000313" key="5">
    <source>
        <dbReference type="EMBL" id="MBO8433383.1"/>
    </source>
</evidence>
<dbReference type="Proteomes" id="UP000823612">
    <property type="component" value="Unassembled WGS sequence"/>
</dbReference>
<dbReference type="PIRSF" id="PIRSF037511">
    <property type="entry name" value="Transl_init_SUI1_pro"/>
    <property type="match status" value="1"/>
</dbReference>
<dbReference type="GO" id="GO:0006417">
    <property type="term" value="P:regulation of translation"/>
    <property type="evidence" value="ECO:0007669"/>
    <property type="project" value="UniProtKB-KW"/>
</dbReference>
<organism evidence="5 6">
    <name type="scientific">Candidatus Pullibacteroides excrementavium</name>
    <dbReference type="NCBI Taxonomy" id="2840905"/>
    <lineage>
        <taxon>Bacteria</taxon>
        <taxon>Pseudomonadati</taxon>
        <taxon>Bacteroidota</taxon>
        <taxon>Bacteroidia</taxon>
        <taxon>Bacteroidales</taxon>
        <taxon>Candidatus Pullibacteroides</taxon>
    </lineage>
</organism>
<keyword evidence="3" id="KW-0648">Protein biosynthesis</keyword>
<evidence type="ECO:0000256" key="1">
    <source>
        <dbReference type="ARBA" id="ARBA00005422"/>
    </source>
</evidence>
<dbReference type="AlphaFoldDB" id="A0A9D9DTR8"/>
<accession>A0A9D9DTR8</accession>
<protein>
    <submittedName>
        <fullName evidence="5">Translation initiation factor</fullName>
    </submittedName>
</protein>
<comment type="similarity">
    <text evidence="1">Belongs to the SUI1 family.</text>
</comment>
<dbReference type="InterPro" id="IPR036877">
    <property type="entry name" value="SUI1_dom_sf"/>
</dbReference>
<sequence length="112" mass="12335">MNKKRPVGVVYSTDPNFQYQYEEEPEAETFEPSRQDLRVLRDAKGRGGKTVTLIRGFVGSTADLEALGKLLKNRCGIGGSVKDGEIILQGDVRDKACDILAKEGFRFKRAGG</sequence>
<reference evidence="5" key="1">
    <citation type="submission" date="2020-10" db="EMBL/GenBank/DDBJ databases">
        <authorList>
            <person name="Gilroy R."/>
        </authorList>
    </citation>
    <scope>NUCLEOTIDE SEQUENCE</scope>
    <source>
        <strain evidence="5">2889</strain>
    </source>
</reference>
<dbReference type="PANTHER" id="PTHR12789:SF0">
    <property type="entry name" value="DENSITY-REGULATED PROTEIN"/>
    <property type="match status" value="1"/>
</dbReference>
<keyword evidence="2" id="KW-0810">Translation regulation</keyword>
<dbReference type="Gene3D" id="3.30.780.10">
    <property type="entry name" value="SUI1-like domain"/>
    <property type="match status" value="1"/>
</dbReference>
<evidence type="ECO:0000256" key="2">
    <source>
        <dbReference type="ARBA" id="ARBA00022845"/>
    </source>
</evidence>
<reference evidence="5" key="2">
    <citation type="journal article" date="2021" name="PeerJ">
        <title>Extensive microbial diversity within the chicken gut microbiome revealed by metagenomics and culture.</title>
        <authorList>
            <person name="Gilroy R."/>
            <person name="Ravi A."/>
            <person name="Getino M."/>
            <person name="Pursley I."/>
            <person name="Horton D.L."/>
            <person name="Alikhan N.F."/>
            <person name="Baker D."/>
            <person name="Gharbi K."/>
            <person name="Hall N."/>
            <person name="Watson M."/>
            <person name="Adriaenssens E.M."/>
            <person name="Foster-Nyarko E."/>
            <person name="Jarju S."/>
            <person name="Secka A."/>
            <person name="Antonio M."/>
            <person name="Oren A."/>
            <person name="Chaudhuri R.R."/>
            <person name="La Ragione R."/>
            <person name="Hildebrand F."/>
            <person name="Pallen M.J."/>
        </authorList>
    </citation>
    <scope>NUCLEOTIDE SEQUENCE</scope>
    <source>
        <strain evidence="5">2889</strain>
    </source>
</reference>